<comment type="caution">
    <text evidence="3">The sequence shown here is derived from an EMBL/GenBank/DDBJ whole genome shotgun (WGS) entry which is preliminary data.</text>
</comment>
<evidence type="ECO:0000256" key="1">
    <source>
        <dbReference type="ARBA" id="ARBA00023002"/>
    </source>
</evidence>
<dbReference type="Proteomes" id="UP000324104">
    <property type="component" value="Unassembled WGS sequence"/>
</dbReference>
<feature type="domain" description="Dehydrogenase E1 component" evidence="2">
    <location>
        <begin position="39"/>
        <end position="332"/>
    </location>
</feature>
<dbReference type="InterPro" id="IPR017596">
    <property type="entry name" value="PdhA/BkdA"/>
</dbReference>
<dbReference type="GO" id="GO:0016624">
    <property type="term" value="F:oxidoreductase activity, acting on the aldehyde or oxo group of donors, disulfide as acceptor"/>
    <property type="evidence" value="ECO:0007669"/>
    <property type="project" value="InterPro"/>
</dbReference>
<keyword evidence="3" id="KW-0670">Pyruvate</keyword>
<dbReference type="InterPro" id="IPR029061">
    <property type="entry name" value="THDP-binding"/>
</dbReference>
<dbReference type="CDD" id="cd02000">
    <property type="entry name" value="TPP_E1_PDC_ADC_BCADC"/>
    <property type="match status" value="1"/>
</dbReference>
<dbReference type="PANTHER" id="PTHR43380">
    <property type="entry name" value="2-OXOISOVALERATE DEHYDROGENASE SUBUNIT ALPHA, MITOCHONDRIAL"/>
    <property type="match status" value="1"/>
</dbReference>
<proteinExistence type="predicted"/>
<reference evidence="3 4" key="1">
    <citation type="submission" date="2019-08" db="EMBL/GenBank/DDBJ databases">
        <title>Archaea genome.</title>
        <authorList>
            <person name="Kajale S."/>
            <person name="Shouche Y."/>
            <person name="Deshpande N."/>
            <person name="Sharma A."/>
        </authorList>
    </citation>
    <scope>NUCLEOTIDE SEQUENCE [LARGE SCALE GENOMIC DNA]</scope>
    <source>
        <strain evidence="3 4">ESP3B_9</strain>
    </source>
</reference>
<name>A0A5D5AKE8_9EURY</name>
<dbReference type="EMBL" id="VTAW01000015">
    <property type="protein sequence ID" value="TYT61654.1"/>
    <property type="molecule type" value="Genomic_DNA"/>
</dbReference>
<dbReference type="NCBIfam" id="TIGR03181">
    <property type="entry name" value="PDH_E1_alph_x"/>
    <property type="match status" value="1"/>
</dbReference>
<dbReference type="Pfam" id="PF00676">
    <property type="entry name" value="E1_dh"/>
    <property type="match status" value="1"/>
</dbReference>
<evidence type="ECO:0000313" key="4">
    <source>
        <dbReference type="Proteomes" id="UP000324104"/>
    </source>
</evidence>
<dbReference type="InterPro" id="IPR050771">
    <property type="entry name" value="Alpha-ketoacid_DH_E1_comp"/>
</dbReference>
<keyword evidence="4" id="KW-1185">Reference proteome</keyword>
<dbReference type="SUPFAM" id="SSF52518">
    <property type="entry name" value="Thiamin diphosphate-binding fold (THDP-binding)"/>
    <property type="match status" value="1"/>
</dbReference>
<dbReference type="AlphaFoldDB" id="A0A5D5AKE8"/>
<keyword evidence="1" id="KW-0560">Oxidoreductase</keyword>
<evidence type="ECO:0000313" key="3">
    <source>
        <dbReference type="EMBL" id="TYT61654.1"/>
    </source>
</evidence>
<protein>
    <submittedName>
        <fullName evidence="3">Pyruvate dehydrogenase (Acetyl-transferring) E1 component subunit alpha</fullName>
    </submittedName>
</protein>
<sequence length="370" mass="41635">MSTLRQPSDRVQFIDTDGMPLEDVDHPSMTDDTMLELYRDMYLARRFDRRTVKLNRTGEIGSFPPLYGHEAAQVASAHALEPEDWVIPSYRDHAALHVHGLDLGNILLYYKGIEQGNAIPDDVNVFPINGSVGSQPPHAVGLAWADSLVNDSESVYACYFGDGATSQGDVHEAMNFAGVFDTPNVFFCQNNQWAISVPFEKQTAADSLASRAQGYGFEGIQVDGMDPLAVYDVMRTAVEKAKSPADDELRPTFIEAMLYRLGAHSTADDPTKYRGDEPPEEWQEKDPIPRFRTYLIETGRLDEEEDDAIRSSVEDELADVIETVKSTEPPDPEQMFDHVYEEATPLLEDQREQLEYLRETYGDDELTDHE</sequence>
<evidence type="ECO:0000259" key="2">
    <source>
        <dbReference type="Pfam" id="PF00676"/>
    </source>
</evidence>
<organism evidence="3 4">
    <name type="scientific">Natrialba swarupiae</name>
    <dbReference type="NCBI Taxonomy" id="2448032"/>
    <lineage>
        <taxon>Archaea</taxon>
        <taxon>Methanobacteriati</taxon>
        <taxon>Methanobacteriota</taxon>
        <taxon>Stenosarchaea group</taxon>
        <taxon>Halobacteria</taxon>
        <taxon>Halobacteriales</taxon>
        <taxon>Natrialbaceae</taxon>
        <taxon>Natrialba</taxon>
    </lineage>
</organism>
<dbReference type="Gene3D" id="3.40.50.970">
    <property type="match status" value="1"/>
</dbReference>
<dbReference type="RefSeq" id="WP_149081803.1">
    <property type="nucleotide sequence ID" value="NZ_VTAW01000015.1"/>
</dbReference>
<dbReference type="PANTHER" id="PTHR43380:SF1">
    <property type="entry name" value="2-OXOISOVALERATE DEHYDROGENASE SUBUNIT ALPHA, MITOCHONDRIAL"/>
    <property type="match status" value="1"/>
</dbReference>
<accession>A0A5D5AKE8</accession>
<dbReference type="InterPro" id="IPR001017">
    <property type="entry name" value="DH_E1"/>
</dbReference>
<dbReference type="GO" id="GO:0044272">
    <property type="term" value="P:sulfur compound biosynthetic process"/>
    <property type="evidence" value="ECO:0007669"/>
    <property type="project" value="UniProtKB-ARBA"/>
</dbReference>
<dbReference type="GO" id="GO:0009083">
    <property type="term" value="P:branched-chain amino acid catabolic process"/>
    <property type="evidence" value="ECO:0007669"/>
    <property type="project" value="TreeGrafter"/>
</dbReference>
<gene>
    <name evidence="3" type="primary">pdhA</name>
    <name evidence="3" type="ORF">FYC77_12345</name>
</gene>